<dbReference type="SUPFAM" id="SSF52540">
    <property type="entry name" value="P-loop containing nucleoside triphosphate hydrolases"/>
    <property type="match status" value="1"/>
</dbReference>
<dbReference type="InterPro" id="IPR027417">
    <property type="entry name" value="P-loop_NTPase"/>
</dbReference>
<keyword evidence="3" id="KW-0547">Nucleotide-binding</keyword>
<dbReference type="GO" id="GO:0004519">
    <property type="term" value="F:endonuclease activity"/>
    <property type="evidence" value="ECO:0007669"/>
    <property type="project" value="UniProtKB-KW"/>
</dbReference>
<dbReference type="FunFam" id="3.40.50.300:FF:001814">
    <property type="entry name" value="DNA mismatch repair protein MutS type 2"/>
    <property type="match status" value="1"/>
</dbReference>
<dbReference type="PROSITE" id="PS00486">
    <property type="entry name" value="DNA_MISMATCH_REPAIR_2"/>
    <property type="match status" value="1"/>
</dbReference>
<dbReference type="Pfam" id="PF00488">
    <property type="entry name" value="MutS_V"/>
    <property type="match status" value="1"/>
</dbReference>
<dbReference type="PIRSF" id="PIRSF005814">
    <property type="entry name" value="MutS_YshD"/>
    <property type="match status" value="1"/>
</dbReference>
<dbReference type="NCBIfam" id="TIGR01069">
    <property type="entry name" value="mutS2"/>
    <property type="match status" value="1"/>
</dbReference>
<dbReference type="PROSITE" id="PS50828">
    <property type="entry name" value="SMR"/>
    <property type="match status" value="1"/>
</dbReference>
<dbReference type="FunFam" id="3.30.1370.110:FF:000004">
    <property type="entry name" value="Endonuclease MutS2"/>
    <property type="match status" value="1"/>
</dbReference>
<name>A0A8S0UUL9_OLEEU</name>
<evidence type="ECO:0000256" key="2">
    <source>
        <dbReference type="ARBA" id="ARBA00022730"/>
    </source>
</evidence>
<dbReference type="InterPro" id="IPR036063">
    <property type="entry name" value="Smr_dom_sf"/>
</dbReference>
<keyword evidence="4 10" id="KW-0255">Endonuclease</keyword>
<dbReference type="Gene3D" id="3.40.50.300">
    <property type="entry name" value="P-loop containing nucleotide triphosphate hydrolases"/>
    <property type="match status" value="1"/>
</dbReference>
<evidence type="ECO:0000256" key="4">
    <source>
        <dbReference type="ARBA" id="ARBA00022759"/>
    </source>
</evidence>
<dbReference type="InterPro" id="IPR036187">
    <property type="entry name" value="DNA_mismatch_repair_MutS_sf"/>
</dbReference>
<dbReference type="SMART" id="SM00463">
    <property type="entry name" value="SMR"/>
    <property type="match status" value="1"/>
</dbReference>
<dbReference type="InterPro" id="IPR045076">
    <property type="entry name" value="MutS"/>
</dbReference>
<dbReference type="GO" id="GO:0140664">
    <property type="term" value="F:ATP-dependent DNA damage sensor activity"/>
    <property type="evidence" value="ECO:0007669"/>
    <property type="project" value="InterPro"/>
</dbReference>
<protein>
    <submittedName>
        <fullName evidence="10">Endonuclease MutS2</fullName>
    </submittedName>
</protein>
<dbReference type="GO" id="GO:0045910">
    <property type="term" value="P:negative regulation of DNA recombination"/>
    <property type="evidence" value="ECO:0007669"/>
    <property type="project" value="InterPro"/>
</dbReference>
<dbReference type="Pfam" id="PF20297">
    <property type="entry name" value="MSSS"/>
    <property type="match status" value="1"/>
</dbReference>
<dbReference type="SMART" id="SM00534">
    <property type="entry name" value="MUTSac"/>
    <property type="match status" value="1"/>
</dbReference>
<keyword evidence="2" id="KW-0699">rRNA-binding</keyword>
<evidence type="ECO:0000256" key="6">
    <source>
        <dbReference type="ARBA" id="ARBA00022840"/>
    </source>
</evidence>
<evidence type="ECO:0000256" key="1">
    <source>
        <dbReference type="ARBA" id="ARBA00022722"/>
    </source>
</evidence>
<dbReference type="GO" id="GO:0019843">
    <property type="term" value="F:rRNA binding"/>
    <property type="evidence" value="ECO:0007669"/>
    <property type="project" value="UniProtKB-KW"/>
</dbReference>
<reference evidence="10 11" key="1">
    <citation type="submission" date="2019-12" db="EMBL/GenBank/DDBJ databases">
        <authorList>
            <person name="Alioto T."/>
            <person name="Alioto T."/>
            <person name="Gomez Garrido J."/>
        </authorList>
    </citation>
    <scope>NUCLEOTIDE SEQUENCE [LARGE SCALE GENOMIC DNA]</scope>
</reference>
<accession>A0A8S0UUL9</accession>
<gene>
    <name evidence="10" type="ORF">OLEA9_A099352</name>
</gene>
<dbReference type="OrthoDB" id="1924787at2759"/>
<proteinExistence type="predicted"/>
<dbReference type="Pfam" id="PF01713">
    <property type="entry name" value="Smr"/>
    <property type="match status" value="1"/>
</dbReference>
<dbReference type="GO" id="GO:0006298">
    <property type="term" value="P:mismatch repair"/>
    <property type="evidence" value="ECO:0007669"/>
    <property type="project" value="InterPro"/>
</dbReference>
<evidence type="ECO:0000313" key="11">
    <source>
        <dbReference type="Proteomes" id="UP000594638"/>
    </source>
</evidence>
<comment type="caution">
    <text evidence="10">The sequence shown here is derived from an EMBL/GenBank/DDBJ whole genome shotgun (WGS) entry which is preliminary data.</text>
</comment>
<dbReference type="Gene3D" id="3.30.1370.110">
    <property type="match status" value="1"/>
</dbReference>
<evidence type="ECO:0000256" key="7">
    <source>
        <dbReference type="ARBA" id="ARBA00022884"/>
    </source>
</evidence>
<organism evidence="10 11">
    <name type="scientific">Olea europaea subsp. europaea</name>
    <dbReference type="NCBI Taxonomy" id="158383"/>
    <lineage>
        <taxon>Eukaryota</taxon>
        <taxon>Viridiplantae</taxon>
        <taxon>Streptophyta</taxon>
        <taxon>Embryophyta</taxon>
        <taxon>Tracheophyta</taxon>
        <taxon>Spermatophyta</taxon>
        <taxon>Magnoliopsida</taxon>
        <taxon>eudicotyledons</taxon>
        <taxon>Gunneridae</taxon>
        <taxon>Pentapetalae</taxon>
        <taxon>asterids</taxon>
        <taxon>lamiids</taxon>
        <taxon>Lamiales</taxon>
        <taxon>Oleaceae</taxon>
        <taxon>Oleeae</taxon>
        <taxon>Olea</taxon>
    </lineage>
</organism>
<dbReference type="GO" id="GO:0005524">
    <property type="term" value="F:ATP binding"/>
    <property type="evidence" value="ECO:0007669"/>
    <property type="project" value="UniProtKB-KW"/>
</dbReference>
<feature type="domain" description="Smr" evidence="9">
    <location>
        <begin position="622"/>
        <end position="693"/>
    </location>
</feature>
<evidence type="ECO:0000256" key="8">
    <source>
        <dbReference type="ARBA" id="ARBA00023125"/>
    </source>
</evidence>
<evidence type="ECO:0000259" key="9">
    <source>
        <dbReference type="PROSITE" id="PS50828"/>
    </source>
</evidence>
<dbReference type="InterPro" id="IPR002625">
    <property type="entry name" value="Smr_dom"/>
</dbReference>
<sequence>MENLESTLKQVSARIFQAGGIDRPLVTKRRSRMCVAIRANRRSLLPGGVVLDTSSSGATYFMEPREAIELNNQEVRLMNSERLEEQAIMSLLTAETAQSERQIKYLLDRVLEVDLAFARAAHARWMNGVCPNFIAEGYENLENNALSVDIDGIKHPLLLESSLRKFSDFNKSSSSLSSDQESGITNSRIVSGAFSFPVPVDIKIGHEVKVVVISGPNTGGKTASMKTLGLASLMSKAGMYLPAENNPRFPWFDLVLADIGDHQSLEQSLSTFSGHISRINKILDVASENSLVLLDEIGSGTDPSEGVALSASILQYLKDRVKLAVVTTHYADLTCLKEKDARFENAAMEFSLESLQPTYRILWGSMGESNALTIAESIGFDRKIIERAKSWVKKLTPEKMPKLNSVLYQSLVEERDRLETQEKRVVSLHSDVMKIYHEILNEAEDLDGREAALKAKETQQIQQELEVVKTEIDAIVEEFGNQLRTTSRDQFNSLLKESESTIASIVEALQPSNDVEVEGSFHTPQLGEQVLVKGLGSKLATVVEAPADDNTVLVQYGKIRVRANTSSIKAPSDGKDAMSLVPLSRRKGWRTKNLKNLRSLSETRKDEEIPFGPAVQTSKNTIDLRGMRVGEATHHVSMAINERGSNSVLFIIHGMGTGVLKERVIQLLRDHPRIAKFEQESPMNYGCTIAYIK</sequence>
<evidence type="ECO:0000256" key="5">
    <source>
        <dbReference type="ARBA" id="ARBA00022801"/>
    </source>
</evidence>
<keyword evidence="1" id="KW-0540">Nuclease</keyword>
<dbReference type="Gramene" id="OE9A099352T4">
    <property type="protein sequence ID" value="OE9A099352C4"/>
    <property type="gene ID" value="OE9A099352"/>
</dbReference>
<dbReference type="SUPFAM" id="SSF48334">
    <property type="entry name" value="DNA repair protein MutS, domain III"/>
    <property type="match status" value="1"/>
</dbReference>
<dbReference type="GO" id="GO:0030983">
    <property type="term" value="F:mismatched DNA binding"/>
    <property type="evidence" value="ECO:0007669"/>
    <property type="project" value="InterPro"/>
</dbReference>
<dbReference type="InterPro" id="IPR005747">
    <property type="entry name" value="MutS2"/>
</dbReference>
<evidence type="ECO:0000313" key="10">
    <source>
        <dbReference type="EMBL" id="CAA3021537.1"/>
    </source>
</evidence>
<keyword evidence="7" id="KW-0694">RNA-binding</keyword>
<dbReference type="SUPFAM" id="SSF160443">
    <property type="entry name" value="SMR domain-like"/>
    <property type="match status" value="1"/>
</dbReference>
<dbReference type="PANTHER" id="PTHR48466:SF1">
    <property type="entry name" value="SMR DOMAIN-CONTAINING PROTEIN"/>
    <property type="match status" value="1"/>
</dbReference>
<evidence type="ECO:0000256" key="3">
    <source>
        <dbReference type="ARBA" id="ARBA00022741"/>
    </source>
</evidence>
<dbReference type="PANTHER" id="PTHR48466">
    <property type="entry name" value="OS10G0509000 PROTEIN-RELATED"/>
    <property type="match status" value="1"/>
</dbReference>
<dbReference type="InterPro" id="IPR000432">
    <property type="entry name" value="DNA_mismatch_repair_MutS_C"/>
</dbReference>
<dbReference type="InterPro" id="IPR046893">
    <property type="entry name" value="MSSS"/>
</dbReference>
<dbReference type="Proteomes" id="UP000594638">
    <property type="component" value="Unassembled WGS sequence"/>
</dbReference>
<keyword evidence="5" id="KW-0378">Hydrolase</keyword>
<dbReference type="AlphaFoldDB" id="A0A8S0UUL9"/>
<dbReference type="EMBL" id="CACTIH010009056">
    <property type="protein sequence ID" value="CAA3021537.1"/>
    <property type="molecule type" value="Genomic_DNA"/>
</dbReference>
<keyword evidence="11" id="KW-1185">Reference proteome</keyword>
<keyword evidence="6" id="KW-0067">ATP-binding</keyword>
<keyword evidence="8" id="KW-0238">DNA-binding</keyword>
<dbReference type="GO" id="GO:0016887">
    <property type="term" value="F:ATP hydrolysis activity"/>
    <property type="evidence" value="ECO:0007669"/>
    <property type="project" value="InterPro"/>
</dbReference>